<feature type="domain" description="Transposase IS4-like" evidence="1">
    <location>
        <begin position="70"/>
        <end position="318"/>
    </location>
</feature>
<dbReference type="EMBL" id="JADWDC010000113">
    <property type="protein sequence ID" value="MCC0179789.1"/>
    <property type="molecule type" value="Genomic_DNA"/>
</dbReference>
<dbReference type="NCBIfam" id="NF033564">
    <property type="entry name" value="transpos_ISAs1"/>
    <property type="match status" value="1"/>
</dbReference>
<dbReference type="InterPro" id="IPR032806">
    <property type="entry name" value="YbfD_N"/>
</dbReference>
<dbReference type="RefSeq" id="WP_229642887.1">
    <property type="nucleotide sequence ID" value="NZ_JADWDC010000113.1"/>
</dbReference>
<dbReference type="GO" id="GO:0004803">
    <property type="term" value="F:transposase activity"/>
    <property type="evidence" value="ECO:0007669"/>
    <property type="project" value="InterPro"/>
</dbReference>
<dbReference type="PANTHER" id="PTHR30298">
    <property type="entry name" value="H REPEAT-ASSOCIATED PREDICTED TRANSPOSASE"/>
    <property type="match status" value="1"/>
</dbReference>
<gene>
    <name evidence="3" type="ORF">I4641_22870</name>
</gene>
<dbReference type="AlphaFoldDB" id="A0A964FLH3"/>
<dbReference type="InterPro" id="IPR047647">
    <property type="entry name" value="ISAs1_transpos"/>
</dbReference>
<dbReference type="Pfam" id="PF13808">
    <property type="entry name" value="DDE_Tnp_1_assoc"/>
    <property type="match status" value="1"/>
</dbReference>
<feature type="domain" description="H repeat-associated protein N-terminal" evidence="2">
    <location>
        <begin position="4"/>
        <end position="61"/>
    </location>
</feature>
<reference evidence="3" key="1">
    <citation type="journal article" date="2021" name="Antonie Van Leeuwenhoek">
        <title>Draft genome and description of Waterburya agarophytonicola gen. nov. sp. nov. (Pleurocapsales, Cyanobacteria): a seaweed symbiont.</title>
        <authorList>
            <person name="Bonthond G."/>
            <person name="Shalygin S."/>
            <person name="Bayer T."/>
            <person name="Weinberger F."/>
        </authorList>
    </citation>
    <scope>NUCLEOTIDE SEQUENCE</scope>
    <source>
        <strain evidence="3">KI4</strain>
    </source>
</reference>
<dbReference type="GO" id="GO:0003677">
    <property type="term" value="F:DNA binding"/>
    <property type="evidence" value="ECO:0007669"/>
    <property type="project" value="InterPro"/>
</dbReference>
<evidence type="ECO:0000313" key="3">
    <source>
        <dbReference type="EMBL" id="MCC0179789.1"/>
    </source>
</evidence>
<organism evidence="3 4">
    <name type="scientific">Waterburya agarophytonicola KI4</name>
    <dbReference type="NCBI Taxonomy" id="2874699"/>
    <lineage>
        <taxon>Bacteria</taxon>
        <taxon>Bacillati</taxon>
        <taxon>Cyanobacteriota</taxon>
        <taxon>Cyanophyceae</taxon>
        <taxon>Pleurocapsales</taxon>
        <taxon>Hyellaceae</taxon>
        <taxon>Waterburya</taxon>
        <taxon>Waterburya agarophytonicola</taxon>
    </lineage>
</organism>
<evidence type="ECO:0000259" key="1">
    <source>
        <dbReference type="Pfam" id="PF01609"/>
    </source>
</evidence>
<evidence type="ECO:0000259" key="2">
    <source>
        <dbReference type="Pfam" id="PF13808"/>
    </source>
</evidence>
<dbReference type="PANTHER" id="PTHR30298:SF0">
    <property type="entry name" value="PROTEIN YBFL-RELATED"/>
    <property type="match status" value="1"/>
</dbReference>
<keyword evidence="4" id="KW-1185">Reference proteome</keyword>
<sequence>MPKYLCGADGWVAIETYGKAKEEWLSTFLDLPNGIPSHDTFGRIFSQLEPEILEYNFQEWIQVIAGKLGLKVVAIDGKSLNGSYDRESSLKSLVMVSAWSDRHKLVLGQVAVEQKSNEIKAIPLLLEQLDLKGAIITMDAMGTQTAIARQINSAGADYILTLKANHPTLAQDARNWWEKYSQEAEKTLVKTTECICEAGHHRIEKRCFISVPADQVFDSNRLKQWKGLQTLIVEQSSPKGYRFAYRQLWNKTTYSTRFFLSSLACDFTEFPNSIRSHWGVENQLHWCLDVIFSEDASRIRKDHAPQNMTLLKRLAFNLLRQDTSSGLHIFFY</sequence>
<protein>
    <submittedName>
        <fullName evidence="3">ISAs1 family transposase</fullName>
    </submittedName>
</protein>
<dbReference type="GO" id="GO:0006313">
    <property type="term" value="P:DNA transposition"/>
    <property type="evidence" value="ECO:0007669"/>
    <property type="project" value="InterPro"/>
</dbReference>
<dbReference type="Pfam" id="PF01609">
    <property type="entry name" value="DDE_Tnp_1"/>
    <property type="match status" value="1"/>
</dbReference>
<dbReference type="Proteomes" id="UP000729733">
    <property type="component" value="Unassembled WGS sequence"/>
</dbReference>
<dbReference type="InterPro" id="IPR002559">
    <property type="entry name" value="Transposase_11"/>
</dbReference>
<comment type="caution">
    <text evidence="3">The sequence shown here is derived from an EMBL/GenBank/DDBJ whole genome shotgun (WGS) entry which is preliminary data.</text>
</comment>
<evidence type="ECO:0000313" key="4">
    <source>
        <dbReference type="Proteomes" id="UP000729733"/>
    </source>
</evidence>
<proteinExistence type="predicted"/>
<dbReference type="InterPro" id="IPR051698">
    <property type="entry name" value="Transposase_11-like"/>
</dbReference>
<name>A0A964FLH3_9CYAN</name>
<accession>A0A964FLH3</accession>